<dbReference type="OrthoDB" id="10422687at2759"/>
<accession>A0A2H3DQL6</accession>
<dbReference type="EMBL" id="KZ293650">
    <property type="protein sequence ID" value="PBK96360.1"/>
    <property type="molecule type" value="Genomic_DNA"/>
</dbReference>
<gene>
    <name evidence="1" type="ORF">ARMGADRAFT_692996</name>
</gene>
<dbReference type="AlphaFoldDB" id="A0A2H3DQL6"/>
<dbReference type="InParanoid" id="A0A2H3DQL6"/>
<dbReference type="Proteomes" id="UP000217790">
    <property type="component" value="Unassembled WGS sequence"/>
</dbReference>
<organism evidence="1 2">
    <name type="scientific">Armillaria gallica</name>
    <name type="common">Bulbous honey fungus</name>
    <name type="synonym">Armillaria bulbosa</name>
    <dbReference type="NCBI Taxonomy" id="47427"/>
    <lineage>
        <taxon>Eukaryota</taxon>
        <taxon>Fungi</taxon>
        <taxon>Dikarya</taxon>
        <taxon>Basidiomycota</taxon>
        <taxon>Agaricomycotina</taxon>
        <taxon>Agaricomycetes</taxon>
        <taxon>Agaricomycetidae</taxon>
        <taxon>Agaricales</taxon>
        <taxon>Marasmiineae</taxon>
        <taxon>Physalacriaceae</taxon>
        <taxon>Armillaria</taxon>
    </lineage>
</organism>
<evidence type="ECO:0000313" key="2">
    <source>
        <dbReference type="Proteomes" id="UP000217790"/>
    </source>
</evidence>
<keyword evidence="2" id="KW-1185">Reference proteome</keyword>
<name>A0A2H3DQL6_ARMGA</name>
<evidence type="ECO:0000313" key="1">
    <source>
        <dbReference type="EMBL" id="PBK96360.1"/>
    </source>
</evidence>
<reference evidence="2" key="1">
    <citation type="journal article" date="2017" name="Nat. Ecol. Evol.">
        <title>Genome expansion and lineage-specific genetic innovations in the forest pathogenic fungi Armillaria.</title>
        <authorList>
            <person name="Sipos G."/>
            <person name="Prasanna A.N."/>
            <person name="Walter M.C."/>
            <person name="O'Connor E."/>
            <person name="Balint B."/>
            <person name="Krizsan K."/>
            <person name="Kiss B."/>
            <person name="Hess J."/>
            <person name="Varga T."/>
            <person name="Slot J."/>
            <person name="Riley R."/>
            <person name="Boka B."/>
            <person name="Rigling D."/>
            <person name="Barry K."/>
            <person name="Lee J."/>
            <person name="Mihaltcheva S."/>
            <person name="LaButti K."/>
            <person name="Lipzen A."/>
            <person name="Waldron R."/>
            <person name="Moloney N.M."/>
            <person name="Sperisen C."/>
            <person name="Kredics L."/>
            <person name="Vagvoelgyi C."/>
            <person name="Patrignani A."/>
            <person name="Fitzpatrick D."/>
            <person name="Nagy I."/>
            <person name="Doyle S."/>
            <person name="Anderson J.B."/>
            <person name="Grigoriev I.V."/>
            <person name="Gueldener U."/>
            <person name="Muensterkoetter M."/>
            <person name="Nagy L.G."/>
        </authorList>
    </citation>
    <scope>NUCLEOTIDE SEQUENCE [LARGE SCALE GENOMIC DNA]</scope>
    <source>
        <strain evidence="2">Ar21-2</strain>
    </source>
</reference>
<protein>
    <submittedName>
        <fullName evidence="1">Uncharacterized protein</fullName>
    </submittedName>
</protein>
<proteinExistence type="predicted"/>
<sequence>MTLFVIQGHRHRSVPHGQHLCRFALNVPREVSLLRETYATVRSQRYEPSWPQHMACHVRAVDPAVPDWDLAPVHTHHTTTCKIPNARFRTPGPAHYNDHGRDSLIAAPLFSKYLRRRPLFFLRRRRANVVAAVARSTHALQAKLKHGGMWKKTWINGQSRLLPVEVRIEDVRRRSRCRTLRSRMPSRLRISLTVFICLSAAHHLLLRFECTLSYTLTDSPDSGAFTINDCAIFNQGRTILVCISDTLIRRHPYFEL</sequence>